<evidence type="ECO:0000313" key="3">
    <source>
        <dbReference type="Proteomes" id="UP000477680"/>
    </source>
</evidence>
<keyword evidence="3" id="KW-1185">Reference proteome</keyword>
<feature type="coiled-coil region" evidence="1">
    <location>
        <begin position="122"/>
        <end position="195"/>
    </location>
</feature>
<keyword evidence="1" id="KW-0175">Coiled coil</keyword>
<organism evidence="2 3">
    <name type="scientific">Kineobactrum salinum</name>
    <dbReference type="NCBI Taxonomy" id="2708301"/>
    <lineage>
        <taxon>Bacteria</taxon>
        <taxon>Pseudomonadati</taxon>
        <taxon>Pseudomonadota</taxon>
        <taxon>Gammaproteobacteria</taxon>
        <taxon>Cellvibrionales</taxon>
        <taxon>Halieaceae</taxon>
        <taxon>Kineobactrum</taxon>
    </lineage>
</organism>
<dbReference type="KEGG" id="kim:G3T16_09175"/>
<sequence>MNFSRPLSAVVVSLVLGCHSQLVLSQGTELYRYRNKEGNVVVDHRVPPEYVSEGYEVLNEHGVVVRVVPRSLTEEERADISARRNLADAALKEEERLREWDESLLLRYSAIADIEAARDRALRELRIRVSILKSNRRSLKAQVENYQAQAADMERRKQKVDEARLESIAKLQRDISATERQIAEREREIDEVDASFGRDIERFRMLEEVVKLRGKMAADDLK</sequence>
<protein>
    <recommendedName>
        <fullName evidence="4">DUF4124 domain-containing protein</fullName>
    </recommendedName>
</protein>
<accession>A0A6C0U245</accession>
<dbReference type="AlphaFoldDB" id="A0A6C0U245"/>
<dbReference type="PROSITE" id="PS51257">
    <property type="entry name" value="PROKAR_LIPOPROTEIN"/>
    <property type="match status" value="1"/>
</dbReference>
<dbReference type="EMBL" id="CP048711">
    <property type="protein sequence ID" value="QIB65549.1"/>
    <property type="molecule type" value="Genomic_DNA"/>
</dbReference>
<reference evidence="2 3" key="1">
    <citation type="submission" date="2020-02" db="EMBL/GenBank/DDBJ databases">
        <title>Genome sequencing for Kineobactrum sp. M2.</title>
        <authorList>
            <person name="Park S.-J."/>
        </authorList>
    </citation>
    <scope>NUCLEOTIDE SEQUENCE [LARGE SCALE GENOMIC DNA]</scope>
    <source>
        <strain evidence="2 3">M2</strain>
    </source>
</reference>
<gene>
    <name evidence="2" type="ORF">G3T16_09175</name>
</gene>
<evidence type="ECO:0000313" key="2">
    <source>
        <dbReference type="EMBL" id="QIB65549.1"/>
    </source>
</evidence>
<dbReference type="RefSeq" id="WP_163494841.1">
    <property type="nucleotide sequence ID" value="NZ_CP048711.1"/>
</dbReference>
<proteinExistence type="predicted"/>
<evidence type="ECO:0008006" key="4">
    <source>
        <dbReference type="Google" id="ProtNLM"/>
    </source>
</evidence>
<dbReference type="Proteomes" id="UP000477680">
    <property type="component" value="Chromosome"/>
</dbReference>
<name>A0A6C0U245_9GAMM</name>
<evidence type="ECO:0000256" key="1">
    <source>
        <dbReference type="SAM" id="Coils"/>
    </source>
</evidence>